<dbReference type="GO" id="GO:0008422">
    <property type="term" value="F:beta-glucosidase activity"/>
    <property type="evidence" value="ECO:0007669"/>
    <property type="project" value="TreeGrafter"/>
</dbReference>
<gene>
    <name evidence="9" type="ORF">ABR54_03365</name>
</gene>
<dbReference type="GO" id="GO:0009986">
    <property type="term" value="C:cell surface"/>
    <property type="evidence" value="ECO:0007669"/>
    <property type="project" value="TreeGrafter"/>
</dbReference>
<keyword evidence="3" id="KW-0136">Cellulose degradation</keyword>
<dbReference type="InterPro" id="IPR001547">
    <property type="entry name" value="Glyco_hydro_5"/>
</dbReference>
<evidence type="ECO:0000313" key="9">
    <source>
        <dbReference type="EMBL" id="KRO36560.1"/>
    </source>
</evidence>
<dbReference type="SUPFAM" id="SSF51445">
    <property type="entry name" value="(Trans)glycosidases"/>
    <property type="match status" value="1"/>
</dbReference>
<keyword evidence="4" id="KW-0119">Carbohydrate metabolism</keyword>
<keyword evidence="2 7" id="KW-0378">Hydrolase</keyword>
<evidence type="ECO:0000313" key="10">
    <source>
        <dbReference type="Proteomes" id="UP000053274"/>
    </source>
</evidence>
<dbReference type="GO" id="GO:0005576">
    <property type="term" value="C:extracellular region"/>
    <property type="evidence" value="ECO:0007669"/>
    <property type="project" value="TreeGrafter"/>
</dbReference>
<dbReference type="InterPro" id="IPR017853">
    <property type="entry name" value="GH"/>
</dbReference>
<evidence type="ECO:0000256" key="6">
    <source>
        <dbReference type="ARBA" id="ARBA00023326"/>
    </source>
</evidence>
<organism evidence="9 10">
    <name type="scientific">Actinobacteria bacterium BACL15 MAG-120619-bin91</name>
    <dbReference type="NCBI Taxonomy" id="1655562"/>
    <lineage>
        <taxon>Bacteria</taxon>
        <taxon>Bacillati</taxon>
        <taxon>Actinomycetota</taxon>
        <taxon>Actinomycetes</taxon>
        <taxon>Actinomycetes incertae sedis</taxon>
        <taxon>ac1 cluster</taxon>
    </lineage>
</organism>
<protein>
    <submittedName>
        <fullName evidence="9">Glycoside hydrolase</fullName>
    </submittedName>
</protein>
<keyword evidence="5 7" id="KW-0326">Glycosidase</keyword>
<evidence type="ECO:0000259" key="8">
    <source>
        <dbReference type="Pfam" id="PF00150"/>
    </source>
</evidence>
<dbReference type="PANTHER" id="PTHR31297">
    <property type="entry name" value="GLUCAN ENDO-1,6-BETA-GLUCOSIDASE B"/>
    <property type="match status" value="1"/>
</dbReference>
<comment type="caution">
    <text evidence="9">The sequence shown here is derived from an EMBL/GenBank/DDBJ whole genome shotgun (WGS) entry which is preliminary data.</text>
</comment>
<evidence type="ECO:0000256" key="2">
    <source>
        <dbReference type="ARBA" id="ARBA00022801"/>
    </source>
</evidence>
<evidence type="ECO:0000256" key="5">
    <source>
        <dbReference type="ARBA" id="ARBA00023295"/>
    </source>
</evidence>
<dbReference type="GO" id="GO:0030245">
    <property type="term" value="P:cellulose catabolic process"/>
    <property type="evidence" value="ECO:0007669"/>
    <property type="project" value="UniProtKB-KW"/>
</dbReference>
<proteinExistence type="inferred from homology"/>
<reference evidence="9 10" key="1">
    <citation type="submission" date="2015-10" db="EMBL/GenBank/DDBJ databases">
        <title>Metagenome-Assembled Genomes uncover a global brackish microbiome.</title>
        <authorList>
            <person name="Hugerth L.W."/>
            <person name="Larsson J."/>
            <person name="Alneberg J."/>
            <person name="Lindh M.V."/>
            <person name="Legrand C."/>
            <person name="Pinhassi J."/>
            <person name="Andersson A.F."/>
        </authorList>
    </citation>
    <scope>NUCLEOTIDE SEQUENCE [LARGE SCALE GENOMIC DNA]</scope>
    <source>
        <strain evidence="9">BACL15 MAG-120619-bin91</strain>
    </source>
</reference>
<comment type="similarity">
    <text evidence="1 7">Belongs to the glycosyl hydrolase 5 (cellulase A) family.</text>
</comment>
<keyword evidence="6" id="KW-0624">Polysaccharide degradation</keyword>
<evidence type="ECO:0000256" key="7">
    <source>
        <dbReference type="RuleBase" id="RU361153"/>
    </source>
</evidence>
<dbReference type="PANTHER" id="PTHR31297:SF41">
    <property type="entry name" value="ENDOGLUCANASE, PUTATIVE (AFU_ORTHOLOGUE AFUA_5G01830)-RELATED"/>
    <property type="match status" value="1"/>
</dbReference>
<sequence>MIKADENLGYGFNAQWAYSRGHMPAALPADTRMLDFMAKYDFKFLRLPTDYRFWIDELEGPIHESFLKLIDSYIHESVSRGIHISLNLHRAPGYCINGWELESTNLWADEQPQKTFHRLWEAVAQQYKGQHMELLSFDLVNEPPAEGQRGFTRDIHQKVIRSVTHAIHAIDPERTVVINGLAGGHLAMPELADLNVVHSGRGYQPMLVSHYKAEWWDGSKGMPVPTYPCTYEGKYWNRESLWEFYAPWREVQAMGRPVHIGEFGCYKYTDNSVALAWFKDLFDIYRESKWGYSLWEFDGNFGIANHNRPGTVYENFEGLNIDRALLELMLESRA</sequence>
<accession>A0A0R2PI23</accession>
<dbReference type="EMBL" id="LIAM01000005">
    <property type="protein sequence ID" value="KRO36560.1"/>
    <property type="molecule type" value="Genomic_DNA"/>
</dbReference>
<dbReference type="Gene3D" id="3.20.20.80">
    <property type="entry name" value="Glycosidases"/>
    <property type="match status" value="1"/>
</dbReference>
<dbReference type="Pfam" id="PF00150">
    <property type="entry name" value="Cellulase"/>
    <property type="match status" value="1"/>
</dbReference>
<evidence type="ECO:0000256" key="1">
    <source>
        <dbReference type="ARBA" id="ARBA00005641"/>
    </source>
</evidence>
<dbReference type="AlphaFoldDB" id="A0A0R2PI23"/>
<name>A0A0R2PI23_9ACTN</name>
<feature type="domain" description="Glycoside hydrolase family 5" evidence="8">
    <location>
        <begin position="11"/>
        <end position="298"/>
    </location>
</feature>
<evidence type="ECO:0000256" key="3">
    <source>
        <dbReference type="ARBA" id="ARBA00023001"/>
    </source>
</evidence>
<dbReference type="Proteomes" id="UP000053274">
    <property type="component" value="Unassembled WGS sequence"/>
</dbReference>
<dbReference type="InterPro" id="IPR050386">
    <property type="entry name" value="Glycosyl_hydrolase_5"/>
</dbReference>
<evidence type="ECO:0000256" key="4">
    <source>
        <dbReference type="ARBA" id="ARBA00023277"/>
    </source>
</evidence>